<dbReference type="SUPFAM" id="SSF46689">
    <property type="entry name" value="Homeodomain-like"/>
    <property type="match status" value="1"/>
</dbReference>
<dbReference type="Gene3D" id="1.10.10.60">
    <property type="entry name" value="Homeodomain-like"/>
    <property type="match status" value="1"/>
</dbReference>
<dbReference type="InterPro" id="IPR036271">
    <property type="entry name" value="Tet_transcr_reg_TetR-rel_C_sf"/>
</dbReference>
<keyword evidence="7" id="KW-1185">Reference proteome</keyword>
<feature type="DNA-binding region" description="H-T-H motif" evidence="4">
    <location>
        <begin position="57"/>
        <end position="76"/>
    </location>
</feature>
<keyword evidence="1" id="KW-0805">Transcription regulation</keyword>
<dbReference type="InterPro" id="IPR001647">
    <property type="entry name" value="HTH_TetR"/>
</dbReference>
<reference evidence="6 7" key="1">
    <citation type="submission" date="2019-08" db="EMBL/GenBank/DDBJ databases">
        <authorList>
            <person name="Peeters C."/>
        </authorList>
    </citation>
    <scope>NUCLEOTIDE SEQUENCE [LARGE SCALE GENOMIC DNA]</scope>
    <source>
        <strain evidence="6 7">LMG 31114</strain>
    </source>
</reference>
<dbReference type="AlphaFoldDB" id="A0A5E4RQ26"/>
<dbReference type="Gene3D" id="1.10.357.10">
    <property type="entry name" value="Tetracycline Repressor, domain 2"/>
    <property type="match status" value="1"/>
</dbReference>
<evidence type="ECO:0000256" key="1">
    <source>
        <dbReference type="ARBA" id="ARBA00023015"/>
    </source>
</evidence>
<evidence type="ECO:0000313" key="7">
    <source>
        <dbReference type="Proteomes" id="UP000366945"/>
    </source>
</evidence>
<evidence type="ECO:0000313" key="6">
    <source>
        <dbReference type="EMBL" id="VVD65447.1"/>
    </source>
</evidence>
<gene>
    <name evidence="6" type="ORF">PPN31114_00324</name>
</gene>
<evidence type="ECO:0000256" key="4">
    <source>
        <dbReference type="PROSITE-ProRule" id="PRU00335"/>
    </source>
</evidence>
<dbReference type="PANTHER" id="PTHR47506">
    <property type="entry name" value="TRANSCRIPTIONAL REGULATORY PROTEIN"/>
    <property type="match status" value="1"/>
</dbReference>
<keyword evidence="2 4" id="KW-0238">DNA-binding</keyword>
<sequence length="222" mass="22781">MVINIVIFDRNDRGDAFGDVPREPNMGISREKAAENREAIVAAAERLFREHGVDAVGLTALMKEAGFTQGGFYNHFKSKDALVAAVMARAVSGSNGVLTGGDAAAQAAMSPEARVARYLSATHRDDVACGCPMAGFAGDAPRIGAEAQACYAQGLAELLAKLTAAGVEQGMSEHDAAQAAMARFSQMVGTLVLSRAVAASDPALSDALLAAGRQALTGAAQG</sequence>
<dbReference type="PRINTS" id="PR00455">
    <property type="entry name" value="HTHTETR"/>
</dbReference>
<dbReference type="GO" id="GO:0003677">
    <property type="term" value="F:DNA binding"/>
    <property type="evidence" value="ECO:0007669"/>
    <property type="project" value="UniProtKB-UniRule"/>
</dbReference>
<dbReference type="Proteomes" id="UP000366945">
    <property type="component" value="Unassembled WGS sequence"/>
</dbReference>
<keyword evidence="3" id="KW-0804">Transcription</keyword>
<feature type="domain" description="HTH tetR-type" evidence="5">
    <location>
        <begin position="34"/>
        <end position="94"/>
    </location>
</feature>
<evidence type="ECO:0000256" key="2">
    <source>
        <dbReference type="ARBA" id="ARBA00023125"/>
    </source>
</evidence>
<accession>A0A5E4RQ26</accession>
<organism evidence="6 7">
    <name type="scientific">Pandoraea pneumonica</name>
    <dbReference type="NCBI Taxonomy" id="2508299"/>
    <lineage>
        <taxon>Bacteria</taxon>
        <taxon>Pseudomonadati</taxon>
        <taxon>Pseudomonadota</taxon>
        <taxon>Betaproteobacteria</taxon>
        <taxon>Burkholderiales</taxon>
        <taxon>Burkholderiaceae</taxon>
        <taxon>Pandoraea</taxon>
    </lineage>
</organism>
<name>A0A5E4RQ26_9BURK</name>
<dbReference type="EMBL" id="CABPSK010000001">
    <property type="protein sequence ID" value="VVD65447.1"/>
    <property type="molecule type" value="Genomic_DNA"/>
</dbReference>
<dbReference type="SUPFAM" id="SSF48498">
    <property type="entry name" value="Tetracyclin repressor-like, C-terminal domain"/>
    <property type="match status" value="1"/>
</dbReference>
<dbReference type="PANTHER" id="PTHR47506:SF7">
    <property type="entry name" value="TRANSCRIPTIONAL REGULATORY PROTEIN"/>
    <property type="match status" value="1"/>
</dbReference>
<proteinExistence type="predicted"/>
<dbReference type="Pfam" id="PF00440">
    <property type="entry name" value="TetR_N"/>
    <property type="match status" value="1"/>
</dbReference>
<evidence type="ECO:0000259" key="5">
    <source>
        <dbReference type="PROSITE" id="PS50977"/>
    </source>
</evidence>
<protein>
    <submittedName>
        <fullName evidence="6">TetR family transcriptional regulator</fullName>
    </submittedName>
</protein>
<evidence type="ECO:0000256" key="3">
    <source>
        <dbReference type="ARBA" id="ARBA00023163"/>
    </source>
</evidence>
<dbReference type="PROSITE" id="PS50977">
    <property type="entry name" value="HTH_TETR_2"/>
    <property type="match status" value="1"/>
</dbReference>
<dbReference type="InterPro" id="IPR009057">
    <property type="entry name" value="Homeodomain-like_sf"/>
</dbReference>